<dbReference type="CDD" id="cd00293">
    <property type="entry name" value="USP-like"/>
    <property type="match status" value="1"/>
</dbReference>
<dbReference type="Gene3D" id="3.40.50.620">
    <property type="entry name" value="HUPs"/>
    <property type="match status" value="1"/>
</dbReference>
<reference evidence="3 4" key="1">
    <citation type="submission" date="2019-10" db="EMBL/GenBank/DDBJ databases">
        <title>Alkalibaculum tamaniensis sp.nov., a new alkaliphilic acetogen, isolated on methoxylated aromatics from a mud volcano.</title>
        <authorList>
            <person name="Khomyakova M.A."/>
            <person name="Merkel A.Y."/>
            <person name="Bonch-Osmolovskaya E.A."/>
            <person name="Slobodkin A.I."/>
        </authorList>
    </citation>
    <scope>NUCLEOTIDE SEQUENCE [LARGE SCALE GENOMIC DNA]</scope>
    <source>
        <strain evidence="3 4">M08DMB</strain>
    </source>
</reference>
<dbReference type="InterPro" id="IPR014729">
    <property type="entry name" value="Rossmann-like_a/b/a_fold"/>
</dbReference>
<evidence type="ECO:0000259" key="2">
    <source>
        <dbReference type="Pfam" id="PF00582"/>
    </source>
</evidence>
<dbReference type="PANTHER" id="PTHR46268">
    <property type="entry name" value="STRESS RESPONSE PROTEIN NHAX"/>
    <property type="match status" value="1"/>
</dbReference>
<dbReference type="InterPro" id="IPR006015">
    <property type="entry name" value="Universal_stress_UspA"/>
</dbReference>
<accession>A0A6A7K528</accession>
<keyword evidence="4" id="KW-1185">Reference proteome</keyword>
<sequence length="140" mass="15451">MKNLLIPIDGSEYSQRALEKGMEMAVAFDSNVTLLNVKNSFIPQLTVIEIKHIAEVINNNSEEILSNAKKYLSTKVENVETLSMEGDVASVIINYINSNDFDLVIMGSQGLNSGKIKGLFLGSTTNKVIHNIEKPILVIR</sequence>
<dbReference type="InterPro" id="IPR006016">
    <property type="entry name" value="UspA"/>
</dbReference>
<evidence type="ECO:0000313" key="3">
    <source>
        <dbReference type="EMBL" id="MPW24569.1"/>
    </source>
</evidence>
<dbReference type="PANTHER" id="PTHR46268:SF6">
    <property type="entry name" value="UNIVERSAL STRESS PROTEIN UP12"/>
    <property type="match status" value="1"/>
</dbReference>
<comment type="similarity">
    <text evidence="1">Belongs to the universal stress protein A family.</text>
</comment>
<dbReference type="EMBL" id="WHNX01000003">
    <property type="protein sequence ID" value="MPW24569.1"/>
    <property type="molecule type" value="Genomic_DNA"/>
</dbReference>
<feature type="domain" description="UspA" evidence="2">
    <location>
        <begin position="1"/>
        <end position="140"/>
    </location>
</feature>
<proteinExistence type="inferred from homology"/>
<evidence type="ECO:0000256" key="1">
    <source>
        <dbReference type="ARBA" id="ARBA00008791"/>
    </source>
</evidence>
<dbReference type="Pfam" id="PF00582">
    <property type="entry name" value="Usp"/>
    <property type="match status" value="1"/>
</dbReference>
<dbReference type="PRINTS" id="PR01438">
    <property type="entry name" value="UNVRSLSTRESS"/>
</dbReference>
<dbReference type="Proteomes" id="UP000440004">
    <property type="component" value="Unassembled WGS sequence"/>
</dbReference>
<gene>
    <name evidence="3" type="ORF">GC105_02020</name>
</gene>
<name>A0A6A7K528_9FIRM</name>
<dbReference type="SUPFAM" id="SSF52402">
    <property type="entry name" value="Adenine nucleotide alpha hydrolases-like"/>
    <property type="match status" value="1"/>
</dbReference>
<protein>
    <recommendedName>
        <fullName evidence="2">UspA domain-containing protein</fullName>
    </recommendedName>
</protein>
<organism evidence="3 4">
    <name type="scientific">Alkalibaculum sporogenes</name>
    <dbReference type="NCBI Taxonomy" id="2655001"/>
    <lineage>
        <taxon>Bacteria</taxon>
        <taxon>Bacillati</taxon>
        <taxon>Bacillota</taxon>
        <taxon>Clostridia</taxon>
        <taxon>Eubacteriales</taxon>
        <taxon>Eubacteriaceae</taxon>
        <taxon>Alkalibaculum</taxon>
    </lineage>
</organism>
<evidence type="ECO:0000313" key="4">
    <source>
        <dbReference type="Proteomes" id="UP000440004"/>
    </source>
</evidence>
<comment type="caution">
    <text evidence="3">The sequence shown here is derived from an EMBL/GenBank/DDBJ whole genome shotgun (WGS) entry which is preliminary data.</text>
</comment>
<dbReference type="RefSeq" id="WP_152801191.1">
    <property type="nucleotide sequence ID" value="NZ_WHNX01000003.1"/>
</dbReference>
<dbReference type="AlphaFoldDB" id="A0A6A7K528"/>